<keyword evidence="14" id="KW-0067">ATP-binding</keyword>
<evidence type="ECO:0000256" key="14">
    <source>
        <dbReference type="ARBA" id="ARBA00022840"/>
    </source>
</evidence>
<evidence type="ECO:0000259" key="18">
    <source>
        <dbReference type="SMART" id="SM00904"/>
    </source>
</evidence>
<dbReference type="SMART" id="SM00904">
    <property type="entry name" value="Flavokinase"/>
    <property type="match status" value="1"/>
</dbReference>
<keyword evidence="10 19" id="KW-0548">Nucleotidyltransferase</keyword>
<comment type="similarity">
    <text evidence="3">Belongs to the RibF family.</text>
</comment>
<dbReference type="Pfam" id="PF06574">
    <property type="entry name" value="FAD_syn"/>
    <property type="match status" value="1"/>
</dbReference>
<dbReference type="EC" id="2.7.7.2" evidence="5"/>
<evidence type="ECO:0000256" key="12">
    <source>
        <dbReference type="ARBA" id="ARBA00022777"/>
    </source>
</evidence>
<evidence type="ECO:0000256" key="1">
    <source>
        <dbReference type="ARBA" id="ARBA00004726"/>
    </source>
</evidence>
<dbReference type="InterPro" id="IPR023468">
    <property type="entry name" value="Riboflavin_kinase"/>
</dbReference>
<evidence type="ECO:0000313" key="19">
    <source>
        <dbReference type="EMBL" id="WEG35909.1"/>
    </source>
</evidence>
<evidence type="ECO:0000256" key="4">
    <source>
        <dbReference type="ARBA" id="ARBA00012105"/>
    </source>
</evidence>
<evidence type="ECO:0000256" key="3">
    <source>
        <dbReference type="ARBA" id="ARBA00010214"/>
    </source>
</evidence>
<keyword evidence="20" id="KW-1185">Reference proteome</keyword>
<evidence type="ECO:0000256" key="8">
    <source>
        <dbReference type="ARBA" id="ARBA00022643"/>
    </source>
</evidence>
<keyword evidence="13" id="KW-0274">FAD</keyword>
<sequence>MKIYKLRYETGAINLVEECAKITQSSEELVSKMLQQYEEIFREIEHEGEIRLTALGEVNADGQEAACSKEDLIQSNSAEITACLPRNSRSDLQEAVGRAVSSVENFSMPVSEGKAAGAKRVVTIGMFDSVHRGHQEIINRLVYTANLHAMIATCYSFDKLPKLKQQGKVMSEQDKRRELARLGVEEYIEQEFNQDFANLSAAEFVEKILVAQLHTEYLFVGENFRFAQGQSAGIEELAALCRQHGIVLETVPLMRYNGEVISTTWIRKLLQAGEIKLANMLMGHNFKVAGHVKNGRGLARYFNFPTANTAWNEEQIKLPHGVYATRATVNNVAYNAISNFGVRPTVSNATDEPTVETSLLDVRMDLYNKDITIEFLNFQRVEKRYPSFLVLTAAIQEDVQQTRNYHDSLEQFYRYYDSKDTPFYHLPSKRFISGNLSLLLALPLTERNATCMTLLGNILTSCSAAYPTHQEYLKRLDELYGVEIGADTCALGNVEILQLDLQSIFRAPDGTSTFREGTDLLFDSIFHPLMDEKEPQLLNRQVFEQEKKNLLSDLEAKIDDRDSYALKKALEELYAGTDYAADPHGAIACLQALTLQELSAFWQNLLQQAQVMLFTGGNIGQKTLYGLKKHLDEFPSSAVRYHMTANVQPRPFRLQKLLQQTEYCSFVRSRYLLFFGNLPRYSSNDSLVLQLLLSLLVGDVQSLLFKKIREELGLVYGINYDLLNFMDCLVLILALNEDKVELAKVETMKIIQMLQAGELSDELFNNTKLLLRNEILNTTDSLFGLMSYYMNQQLRNLITDKTLLLDSLQAITKEQVIQVAREMSYRGFYHLIESRQNEEKQGHE</sequence>
<evidence type="ECO:0000256" key="6">
    <source>
        <dbReference type="ARBA" id="ARBA00018483"/>
    </source>
</evidence>
<dbReference type="GO" id="GO:0003919">
    <property type="term" value="F:FMN adenylyltransferase activity"/>
    <property type="evidence" value="ECO:0007669"/>
    <property type="project" value="UniProtKB-EC"/>
</dbReference>
<comment type="pathway">
    <text evidence="1">Cofactor biosynthesis; FAD biosynthesis; FAD from FMN: step 1/1.</text>
</comment>
<dbReference type="Pfam" id="PF01687">
    <property type="entry name" value="Flavokinase"/>
    <property type="match status" value="1"/>
</dbReference>
<keyword evidence="9 19" id="KW-0808">Transferase</keyword>
<keyword evidence="15" id="KW-0511">Multifunctional enzyme</keyword>
<feature type="domain" description="Riboflavin kinase" evidence="18">
    <location>
        <begin position="281"/>
        <end position="407"/>
    </location>
</feature>
<dbReference type="InterPro" id="IPR002606">
    <property type="entry name" value="Riboflavin_kinase_bac"/>
</dbReference>
<reference evidence="19 20" key="1">
    <citation type="submission" date="2023-02" db="EMBL/GenBank/DDBJ databases">
        <title>Novel Oscillospiraceae bacterial genomes.</title>
        <authorList>
            <person name="Srinivasan S."/>
            <person name="Austin M.N."/>
            <person name="Fiedler T.L."/>
            <person name="Strenk S.M."/>
            <person name="Agnew K.J."/>
            <person name="Nagana Gowda G.A."/>
            <person name="Raftery D."/>
            <person name="Beamer M.A."/>
            <person name="Achilles S.L."/>
            <person name="Wiesenfeld H.C."/>
            <person name="Fredricks D.N."/>
            <person name="Hillier S.L."/>
        </authorList>
    </citation>
    <scope>NUCLEOTIDE SEQUENCE [LARGE SCALE GENOMIC DNA]</scope>
    <source>
        <strain evidence="19 20">CHIC02 1186E3-8</strain>
    </source>
</reference>
<evidence type="ECO:0000256" key="9">
    <source>
        <dbReference type="ARBA" id="ARBA00022679"/>
    </source>
</evidence>
<keyword evidence="12" id="KW-0418">Kinase</keyword>
<dbReference type="Gene3D" id="3.30.830.10">
    <property type="entry name" value="Metalloenzyme, LuxS/M16 peptidase-like"/>
    <property type="match status" value="2"/>
</dbReference>
<dbReference type="InterPro" id="IPR015864">
    <property type="entry name" value="FAD_synthase"/>
</dbReference>
<evidence type="ECO:0000256" key="17">
    <source>
        <dbReference type="ARBA" id="ARBA00049494"/>
    </source>
</evidence>
<dbReference type="PANTHER" id="PTHR22749">
    <property type="entry name" value="RIBOFLAVIN KINASE/FMN ADENYLYLTRANSFERASE"/>
    <property type="match status" value="1"/>
</dbReference>
<protein>
    <recommendedName>
        <fullName evidence="6">Bifunctional riboflavin kinase/FMN adenylyltransferase</fullName>
        <ecNumber evidence="4">2.7.1.26</ecNumber>
        <ecNumber evidence="5">2.7.7.2</ecNumber>
    </recommendedName>
</protein>
<keyword evidence="11" id="KW-0547">Nucleotide-binding</keyword>
<comment type="catalytic activity">
    <reaction evidence="17">
        <text>FMN + ATP + H(+) = FAD + diphosphate</text>
        <dbReference type="Rhea" id="RHEA:17237"/>
        <dbReference type="ChEBI" id="CHEBI:15378"/>
        <dbReference type="ChEBI" id="CHEBI:30616"/>
        <dbReference type="ChEBI" id="CHEBI:33019"/>
        <dbReference type="ChEBI" id="CHEBI:57692"/>
        <dbReference type="ChEBI" id="CHEBI:58210"/>
        <dbReference type="EC" id="2.7.7.2"/>
    </reaction>
</comment>
<evidence type="ECO:0000256" key="5">
    <source>
        <dbReference type="ARBA" id="ARBA00012393"/>
    </source>
</evidence>
<dbReference type="EC" id="2.7.1.26" evidence="4"/>
<dbReference type="PANTHER" id="PTHR22749:SF6">
    <property type="entry name" value="RIBOFLAVIN KINASE"/>
    <property type="match status" value="1"/>
</dbReference>
<dbReference type="InterPro" id="IPR014729">
    <property type="entry name" value="Rossmann-like_a/b/a_fold"/>
</dbReference>
<dbReference type="Pfam" id="PF05193">
    <property type="entry name" value="Peptidase_M16_C"/>
    <property type="match status" value="1"/>
</dbReference>
<dbReference type="RefSeq" id="WP_315571965.1">
    <property type="nucleotide sequence ID" value="NZ_CP118868.1"/>
</dbReference>
<dbReference type="SUPFAM" id="SSF82114">
    <property type="entry name" value="Riboflavin kinase-like"/>
    <property type="match status" value="1"/>
</dbReference>
<evidence type="ECO:0000256" key="7">
    <source>
        <dbReference type="ARBA" id="ARBA00022630"/>
    </source>
</evidence>
<dbReference type="CDD" id="cd02064">
    <property type="entry name" value="FAD_synthetase_N"/>
    <property type="match status" value="1"/>
</dbReference>
<dbReference type="Proteomes" id="UP001220478">
    <property type="component" value="Chromosome"/>
</dbReference>
<evidence type="ECO:0000256" key="2">
    <source>
        <dbReference type="ARBA" id="ARBA00005201"/>
    </source>
</evidence>
<name>A0ABY8C6M0_9FIRM</name>
<dbReference type="NCBIfam" id="TIGR00083">
    <property type="entry name" value="ribF"/>
    <property type="match status" value="1"/>
</dbReference>
<comment type="catalytic activity">
    <reaction evidence="16">
        <text>riboflavin + ATP = FMN + ADP + H(+)</text>
        <dbReference type="Rhea" id="RHEA:14357"/>
        <dbReference type="ChEBI" id="CHEBI:15378"/>
        <dbReference type="ChEBI" id="CHEBI:30616"/>
        <dbReference type="ChEBI" id="CHEBI:57986"/>
        <dbReference type="ChEBI" id="CHEBI:58210"/>
        <dbReference type="ChEBI" id="CHEBI:456216"/>
        <dbReference type="EC" id="2.7.1.26"/>
    </reaction>
</comment>
<dbReference type="InterPro" id="IPR015865">
    <property type="entry name" value="Riboflavin_kinase_bac/euk"/>
</dbReference>
<evidence type="ECO:0000256" key="15">
    <source>
        <dbReference type="ARBA" id="ARBA00023268"/>
    </source>
</evidence>
<organism evidence="19 20">
    <name type="scientific">Amygdalobacter indicium</name>
    <dbReference type="NCBI Taxonomy" id="3029272"/>
    <lineage>
        <taxon>Bacteria</taxon>
        <taxon>Bacillati</taxon>
        <taxon>Bacillota</taxon>
        <taxon>Clostridia</taxon>
        <taxon>Eubacteriales</taxon>
        <taxon>Oscillospiraceae</taxon>
        <taxon>Amygdalobacter</taxon>
    </lineage>
</organism>
<dbReference type="InterPro" id="IPR007863">
    <property type="entry name" value="Peptidase_M16_C"/>
</dbReference>
<keyword evidence="7" id="KW-0285">Flavoprotein</keyword>
<gene>
    <name evidence="19" type="primary">ribF</name>
    <name evidence="19" type="ORF">PYS61_01710</name>
</gene>
<dbReference type="SUPFAM" id="SSF63411">
    <property type="entry name" value="LuxS/MPP-like metallohydrolase"/>
    <property type="match status" value="2"/>
</dbReference>
<evidence type="ECO:0000256" key="10">
    <source>
        <dbReference type="ARBA" id="ARBA00022695"/>
    </source>
</evidence>
<evidence type="ECO:0000256" key="13">
    <source>
        <dbReference type="ARBA" id="ARBA00022827"/>
    </source>
</evidence>
<proteinExistence type="inferred from homology"/>
<evidence type="ECO:0000313" key="20">
    <source>
        <dbReference type="Proteomes" id="UP001220478"/>
    </source>
</evidence>
<dbReference type="Gene3D" id="2.40.30.30">
    <property type="entry name" value="Riboflavin kinase-like"/>
    <property type="match status" value="1"/>
</dbReference>
<dbReference type="Gene3D" id="3.40.50.620">
    <property type="entry name" value="HUPs"/>
    <property type="match status" value="1"/>
</dbReference>
<dbReference type="EMBL" id="CP118868">
    <property type="protein sequence ID" value="WEG35909.1"/>
    <property type="molecule type" value="Genomic_DNA"/>
</dbReference>
<dbReference type="SUPFAM" id="SSF52374">
    <property type="entry name" value="Nucleotidylyl transferase"/>
    <property type="match status" value="1"/>
</dbReference>
<dbReference type="InterPro" id="IPR011249">
    <property type="entry name" value="Metalloenz_LuxS/M16"/>
</dbReference>
<accession>A0ABY8C6M0</accession>
<evidence type="ECO:0000256" key="16">
    <source>
        <dbReference type="ARBA" id="ARBA00047880"/>
    </source>
</evidence>
<dbReference type="InterPro" id="IPR023465">
    <property type="entry name" value="Riboflavin_kinase_dom_sf"/>
</dbReference>
<comment type="pathway">
    <text evidence="2">Cofactor biosynthesis; FMN biosynthesis; FMN from riboflavin (ATP route): step 1/1.</text>
</comment>
<evidence type="ECO:0000256" key="11">
    <source>
        <dbReference type="ARBA" id="ARBA00022741"/>
    </source>
</evidence>
<dbReference type="GO" id="GO:0008531">
    <property type="term" value="F:riboflavin kinase activity"/>
    <property type="evidence" value="ECO:0007669"/>
    <property type="project" value="UniProtKB-EC"/>
</dbReference>
<keyword evidence="8" id="KW-0288">FMN</keyword>